<accession>A0AAU9JZ89</accession>
<gene>
    <name evidence="2" type="ORF">BSTOLATCC_MIC52345</name>
</gene>
<evidence type="ECO:0000256" key="1">
    <source>
        <dbReference type="SAM" id="MobiDB-lite"/>
    </source>
</evidence>
<proteinExistence type="predicted"/>
<feature type="region of interest" description="Disordered" evidence="1">
    <location>
        <begin position="1"/>
        <end position="42"/>
    </location>
</feature>
<name>A0AAU9JZ89_9CILI</name>
<keyword evidence="3" id="KW-1185">Reference proteome</keyword>
<protein>
    <submittedName>
        <fullName evidence="2">Uncharacterized protein</fullName>
    </submittedName>
</protein>
<feature type="compositionally biased region" description="Polar residues" evidence="1">
    <location>
        <begin position="29"/>
        <end position="42"/>
    </location>
</feature>
<dbReference type="AlphaFoldDB" id="A0AAU9JZ89"/>
<reference evidence="2" key="1">
    <citation type="submission" date="2021-09" db="EMBL/GenBank/DDBJ databases">
        <authorList>
            <consortium name="AG Swart"/>
            <person name="Singh M."/>
            <person name="Singh A."/>
            <person name="Seah K."/>
            <person name="Emmerich C."/>
        </authorList>
    </citation>
    <scope>NUCLEOTIDE SEQUENCE</scope>
    <source>
        <strain evidence="2">ATCC30299</strain>
    </source>
</reference>
<dbReference type="Proteomes" id="UP001162131">
    <property type="component" value="Unassembled WGS sequence"/>
</dbReference>
<evidence type="ECO:0000313" key="2">
    <source>
        <dbReference type="EMBL" id="CAG9330936.1"/>
    </source>
</evidence>
<sequence>MKPTRPLSESKRAKSHNNSLLCTSPKGHTLTNQFSSNDSTSHLENYTTQKETAKQIKLNFDEIPQRRKKSKHMTLILNDLIEKEWKNMPIKRVESPKKETNNRHHRNKTDILSPLAQINQRLRPTSQYFSVRKLRSTTLLRSSKSPKGTMKFEINQNSPLARGSPIKFPQGKAKNQDDAIQLGTENILSKLYEQSIRLQKYLRQKDTPHILERKLKKLNDLIHKENSKLANSYFSL</sequence>
<organism evidence="2 3">
    <name type="scientific">Blepharisma stoltei</name>
    <dbReference type="NCBI Taxonomy" id="1481888"/>
    <lineage>
        <taxon>Eukaryota</taxon>
        <taxon>Sar</taxon>
        <taxon>Alveolata</taxon>
        <taxon>Ciliophora</taxon>
        <taxon>Postciliodesmatophora</taxon>
        <taxon>Heterotrichea</taxon>
        <taxon>Heterotrichida</taxon>
        <taxon>Blepharismidae</taxon>
        <taxon>Blepharisma</taxon>
    </lineage>
</organism>
<evidence type="ECO:0000313" key="3">
    <source>
        <dbReference type="Proteomes" id="UP001162131"/>
    </source>
</evidence>
<comment type="caution">
    <text evidence="2">The sequence shown here is derived from an EMBL/GenBank/DDBJ whole genome shotgun (WGS) entry which is preliminary data.</text>
</comment>
<dbReference type="EMBL" id="CAJZBQ010000052">
    <property type="protein sequence ID" value="CAG9330936.1"/>
    <property type="molecule type" value="Genomic_DNA"/>
</dbReference>